<sequence length="214" mass="22885">MISFIHSGIIAITASIVFNSPSNIKETSTRSNFNATINQQSDAALLGQLNELCTKHLRAAGIASEQGAEKTKAIATRLSLNLSQFNEELRILAKSKSITLSSILPQGGQRPDGRTDSSPENLKDTSRIRYGSGEAGNSGHAKTTPMGINDDSSNALVSSLKKLKGTAFDKAYKNLLLSDRQTAEKLLESASRSTDGAISAFAKKYLKKLKAAQI</sequence>
<proteinExistence type="predicted"/>
<name>A0A1H9SI85_9SPHI</name>
<gene>
    <name evidence="3" type="ORF">SAMN04488023_11838</name>
</gene>
<feature type="region of interest" description="Disordered" evidence="1">
    <location>
        <begin position="103"/>
        <end position="150"/>
    </location>
</feature>
<evidence type="ECO:0000313" key="3">
    <source>
        <dbReference type="EMBL" id="SER84756.1"/>
    </source>
</evidence>
<dbReference type="AlphaFoldDB" id="A0A1H9SI85"/>
<evidence type="ECO:0000256" key="1">
    <source>
        <dbReference type="SAM" id="MobiDB-lite"/>
    </source>
</evidence>
<keyword evidence="4" id="KW-1185">Reference proteome</keyword>
<protein>
    <recommendedName>
        <fullName evidence="2">DUF4142 domain-containing protein</fullName>
    </recommendedName>
</protein>
<feature type="compositionally biased region" description="Basic and acidic residues" evidence="1">
    <location>
        <begin position="111"/>
        <end position="127"/>
    </location>
</feature>
<evidence type="ECO:0000259" key="2">
    <source>
        <dbReference type="Pfam" id="PF13628"/>
    </source>
</evidence>
<dbReference type="Pfam" id="PF13628">
    <property type="entry name" value="DUF4142"/>
    <property type="match status" value="1"/>
</dbReference>
<dbReference type="RefSeq" id="WP_090885645.1">
    <property type="nucleotide sequence ID" value="NZ_FOGG01000018.1"/>
</dbReference>
<dbReference type="InterPro" id="IPR025419">
    <property type="entry name" value="DUF4142"/>
</dbReference>
<evidence type="ECO:0000313" key="4">
    <source>
        <dbReference type="Proteomes" id="UP000199572"/>
    </source>
</evidence>
<dbReference type="OrthoDB" id="753572at2"/>
<reference evidence="4" key="1">
    <citation type="submission" date="2016-10" db="EMBL/GenBank/DDBJ databases">
        <authorList>
            <person name="Varghese N."/>
            <person name="Submissions S."/>
        </authorList>
    </citation>
    <scope>NUCLEOTIDE SEQUENCE [LARGE SCALE GENOMIC DNA]</scope>
    <source>
        <strain evidence="4">DSM 18610</strain>
    </source>
</reference>
<accession>A0A1H9SI85</accession>
<feature type="domain" description="DUF4142" evidence="2">
    <location>
        <begin position="150"/>
        <end position="211"/>
    </location>
</feature>
<organism evidence="3 4">
    <name type="scientific">Pedobacter rhizosphaerae</name>
    <dbReference type="NCBI Taxonomy" id="390241"/>
    <lineage>
        <taxon>Bacteria</taxon>
        <taxon>Pseudomonadati</taxon>
        <taxon>Bacteroidota</taxon>
        <taxon>Sphingobacteriia</taxon>
        <taxon>Sphingobacteriales</taxon>
        <taxon>Sphingobacteriaceae</taxon>
        <taxon>Pedobacter</taxon>
    </lineage>
</organism>
<dbReference type="EMBL" id="FOGG01000018">
    <property type="protein sequence ID" value="SER84756.1"/>
    <property type="molecule type" value="Genomic_DNA"/>
</dbReference>
<dbReference type="STRING" id="390241.SAMN04488023_11838"/>
<dbReference type="Proteomes" id="UP000199572">
    <property type="component" value="Unassembled WGS sequence"/>
</dbReference>